<accession>A0A5C7B7G8</accession>
<dbReference type="Pfam" id="PF20247">
    <property type="entry name" value="DUF6602"/>
    <property type="match status" value="1"/>
</dbReference>
<gene>
    <name evidence="2" type="ORF">FUA26_02540</name>
</gene>
<organism evidence="2 3">
    <name type="scientific">Seonamhaeicola algicola</name>
    <dbReference type="NCBI Taxonomy" id="1719036"/>
    <lineage>
        <taxon>Bacteria</taxon>
        <taxon>Pseudomonadati</taxon>
        <taxon>Bacteroidota</taxon>
        <taxon>Flavobacteriia</taxon>
        <taxon>Flavobacteriales</taxon>
        <taxon>Flavobacteriaceae</taxon>
    </lineage>
</organism>
<comment type="caution">
    <text evidence="2">The sequence shown here is derived from an EMBL/GenBank/DDBJ whole genome shotgun (WGS) entry which is preliminary data.</text>
</comment>
<evidence type="ECO:0000313" key="2">
    <source>
        <dbReference type="EMBL" id="TXE13792.1"/>
    </source>
</evidence>
<dbReference type="Proteomes" id="UP000321790">
    <property type="component" value="Unassembled WGS sequence"/>
</dbReference>
<sequence length="314" mass="35913">MNQDVLSQYYKGVLGRLNSEVQLINRLFKHNGLKGDGNESAIRDLIEKFIPKKYGVGSGIVIDRKGNQSRQCDIIIYDNYNYPELLSMSTAKFYPVDIVYAVIEVKTSLDSEKSKIAIQNIDSVLQLDYIQERFRVLPTEPIGEMNNDTILFQDEPTRPPLGLVFSYETETNNLSTFLNWFSAENNKEFKNIPSHVCALDQGLLALKSGLKKELPLVFPIVEGDIFQTTEDNPIVEINGKKFHSYKDSLYPFTKVGDEDVLVDQGKTLLNFILILTRMLQLRFINPNLNLMEHYLTDDLKVKFTINDGKLNVMK</sequence>
<evidence type="ECO:0000313" key="3">
    <source>
        <dbReference type="Proteomes" id="UP000321790"/>
    </source>
</evidence>
<dbReference type="RefSeq" id="WP_147131142.1">
    <property type="nucleotide sequence ID" value="NZ_VOSC01000008.1"/>
</dbReference>
<name>A0A5C7B7G8_9FLAO</name>
<dbReference type="OrthoDB" id="1494246at2"/>
<protein>
    <recommendedName>
        <fullName evidence="1">DUF6602 domain-containing protein</fullName>
    </recommendedName>
</protein>
<keyword evidence="3" id="KW-1185">Reference proteome</keyword>
<dbReference type="CDD" id="cd21173">
    <property type="entry name" value="NucC-like"/>
    <property type="match status" value="1"/>
</dbReference>
<proteinExistence type="predicted"/>
<dbReference type="InterPro" id="IPR046537">
    <property type="entry name" value="DUF6602"/>
</dbReference>
<dbReference type="EMBL" id="VOSC01000008">
    <property type="protein sequence ID" value="TXE13792.1"/>
    <property type="molecule type" value="Genomic_DNA"/>
</dbReference>
<dbReference type="AlphaFoldDB" id="A0A5C7B7G8"/>
<evidence type="ECO:0000259" key="1">
    <source>
        <dbReference type="Pfam" id="PF20247"/>
    </source>
</evidence>
<feature type="domain" description="DUF6602" evidence="1">
    <location>
        <begin position="28"/>
        <end position="127"/>
    </location>
</feature>
<reference evidence="3" key="1">
    <citation type="submission" date="2019-08" db="EMBL/GenBank/DDBJ databases">
        <title>Seonamhaeicola sediminis sp. nov., isolated from marine sediment.</title>
        <authorList>
            <person name="Cao W.R."/>
        </authorList>
    </citation>
    <scope>NUCLEOTIDE SEQUENCE [LARGE SCALE GENOMIC DNA]</scope>
    <source>
        <strain evidence="3">Gy8</strain>
    </source>
</reference>